<dbReference type="AlphaFoldDB" id="A0A9P5P3R0"/>
<keyword evidence="2" id="KW-1185">Reference proteome</keyword>
<protein>
    <recommendedName>
        <fullName evidence="3">ATP-dependent DNA helicase</fullName>
    </recommendedName>
</protein>
<gene>
    <name evidence="1" type="ORF">CPB84DRAFT_1666400</name>
</gene>
<reference evidence="1" key="1">
    <citation type="submission" date="2020-11" db="EMBL/GenBank/DDBJ databases">
        <authorList>
            <consortium name="DOE Joint Genome Institute"/>
            <person name="Ahrendt S."/>
            <person name="Riley R."/>
            <person name="Andreopoulos W."/>
            <person name="LaButti K."/>
            <person name="Pangilinan J."/>
            <person name="Ruiz-duenas F.J."/>
            <person name="Barrasa J.M."/>
            <person name="Sanchez-Garcia M."/>
            <person name="Camarero S."/>
            <person name="Miyauchi S."/>
            <person name="Serrano A."/>
            <person name="Linde D."/>
            <person name="Babiker R."/>
            <person name="Drula E."/>
            <person name="Ayuso-Fernandez I."/>
            <person name="Pacheco R."/>
            <person name="Padilla G."/>
            <person name="Ferreira P."/>
            <person name="Barriuso J."/>
            <person name="Kellner H."/>
            <person name="Castanera R."/>
            <person name="Alfaro M."/>
            <person name="Ramirez L."/>
            <person name="Pisabarro A.G."/>
            <person name="Kuo A."/>
            <person name="Tritt A."/>
            <person name="Lipzen A."/>
            <person name="He G."/>
            <person name="Yan M."/>
            <person name="Ng V."/>
            <person name="Cullen D."/>
            <person name="Martin F."/>
            <person name="Rosso M.-N."/>
            <person name="Henrissat B."/>
            <person name="Hibbett D."/>
            <person name="Martinez A.T."/>
            <person name="Grigoriev I.V."/>
        </authorList>
    </citation>
    <scope>NUCLEOTIDE SEQUENCE</scope>
    <source>
        <strain evidence="1">AH 44721</strain>
    </source>
</reference>
<dbReference type="OrthoDB" id="2641892at2759"/>
<evidence type="ECO:0008006" key="3">
    <source>
        <dbReference type="Google" id="ProtNLM"/>
    </source>
</evidence>
<feature type="non-terminal residue" evidence="1">
    <location>
        <position position="64"/>
    </location>
</feature>
<organism evidence="1 2">
    <name type="scientific">Gymnopilus junonius</name>
    <name type="common">Spectacular rustgill mushroom</name>
    <name type="synonym">Gymnopilus spectabilis subsp. junonius</name>
    <dbReference type="NCBI Taxonomy" id="109634"/>
    <lineage>
        <taxon>Eukaryota</taxon>
        <taxon>Fungi</taxon>
        <taxon>Dikarya</taxon>
        <taxon>Basidiomycota</taxon>
        <taxon>Agaricomycotina</taxon>
        <taxon>Agaricomycetes</taxon>
        <taxon>Agaricomycetidae</taxon>
        <taxon>Agaricales</taxon>
        <taxon>Agaricineae</taxon>
        <taxon>Hymenogastraceae</taxon>
        <taxon>Gymnopilus</taxon>
    </lineage>
</organism>
<comment type="caution">
    <text evidence="1">The sequence shown here is derived from an EMBL/GenBank/DDBJ whole genome shotgun (WGS) entry which is preliminary data.</text>
</comment>
<dbReference type="Proteomes" id="UP000724874">
    <property type="component" value="Unassembled WGS sequence"/>
</dbReference>
<accession>A0A9P5P3R0</accession>
<feature type="non-terminal residue" evidence="1">
    <location>
        <position position="1"/>
    </location>
</feature>
<proteinExistence type="predicted"/>
<evidence type="ECO:0000313" key="2">
    <source>
        <dbReference type="Proteomes" id="UP000724874"/>
    </source>
</evidence>
<name>A0A9P5P3R0_GYMJU</name>
<evidence type="ECO:0000313" key="1">
    <source>
        <dbReference type="EMBL" id="KAF8914335.1"/>
    </source>
</evidence>
<sequence length="64" mass="7189">PENTLPSLISTIYPGINRHPIPPDQYFAECTILASRNDDVDDINFTILSQFPGEEKTFYSADSI</sequence>
<dbReference type="EMBL" id="JADNYJ010000001">
    <property type="protein sequence ID" value="KAF8914335.1"/>
    <property type="molecule type" value="Genomic_DNA"/>
</dbReference>